<gene>
    <name evidence="1" type="ORF">OLEA9_A119933</name>
</gene>
<dbReference type="EMBL" id="CACTIH010007328">
    <property type="protein sequence ID" value="CAA3009870.1"/>
    <property type="molecule type" value="Genomic_DNA"/>
</dbReference>
<protein>
    <submittedName>
        <fullName evidence="1">Uncharacterized protein</fullName>
    </submittedName>
</protein>
<dbReference type="AlphaFoldDB" id="A0A8S0TUY5"/>
<evidence type="ECO:0000313" key="2">
    <source>
        <dbReference type="Proteomes" id="UP000594638"/>
    </source>
</evidence>
<accession>A0A8S0TUY5</accession>
<keyword evidence="2" id="KW-1185">Reference proteome</keyword>
<proteinExistence type="predicted"/>
<reference evidence="1 2" key="1">
    <citation type="submission" date="2019-12" db="EMBL/GenBank/DDBJ databases">
        <authorList>
            <person name="Alioto T."/>
            <person name="Alioto T."/>
            <person name="Gomez Garrido J."/>
        </authorList>
    </citation>
    <scope>NUCLEOTIDE SEQUENCE [LARGE SCALE GENOMIC DNA]</scope>
</reference>
<dbReference type="Proteomes" id="UP000594638">
    <property type="component" value="Unassembled WGS sequence"/>
</dbReference>
<evidence type="ECO:0000313" key="1">
    <source>
        <dbReference type="EMBL" id="CAA3009870.1"/>
    </source>
</evidence>
<comment type="caution">
    <text evidence="1">The sequence shown here is derived from an EMBL/GenBank/DDBJ whole genome shotgun (WGS) entry which is preliminary data.</text>
</comment>
<sequence>MYLNRNCVDCKCSRNNSSDWFWSSVLAFGRCSTGMGSKSIFDDLVRCFDLLHICSASIMLPVRRSQYRDKKIFLDAVKDNLGGFQVKIYGAI</sequence>
<organism evidence="1 2">
    <name type="scientific">Olea europaea subsp. europaea</name>
    <dbReference type="NCBI Taxonomy" id="158383"/>
    <lineage>
        <taxon>Eukaryota</taxon>
        <taxon>Viridiplantae</taxon>
        <taxon>Streptophyta</taxon>
        <taxon>Embryophyta</taxon>
        <taxon>Tracheophyta</taxon>
        <taxon>Spermatophyta</taxon>
        <taxon>Magnoliopsida</taxon>
        <taxon>eudicotyledons</taxon>
        <taxon>Gunneridae</taxon>
        <taxon>Pentapetalae</taxon>
        <taxon>asterids</taxon>
        <taxon>lamiids</taxon>
        <taxon>Lamiales</taxon>
        <taxon>Oleaceae</taxon>
        <taxon>Oleeae</taxon>
        <taxon>Olea</taxon>
    </lineage>
</organism>
<name>A0A8S0TUY5_OLEEU</name>
<dbReference type="Gramene" id="OE9A119933T1">
    <property type="protein sequence ID" value="OE9A119933C1"/>
    <property type="gene ID" value="OE9A119933"/>
</dbReference>